<dbReference type="Proteomes" id="UP001595826">
    <property type="component" value="Unassembled WGS sequence"/>
</dbReference>
<keyword evidence="1 6" id="KW-0575">Peroxidase</keyword>
<dbReference type="EC" id="1.11.1.24" evidence="6"/>
<keyword evidence="3 6" id="KW-0560">Oxidoreductase</keyword>
<dbReference type="SUPFAM" id="SSF52833">
    <property type="entry name" value="Thioredoxin-like"/>
    <property type="match status" value="1"/>
</dbReference>
<dbReference type="HAMAP" id="MF_00269">
    <property type="entry name" value="Tpx"/>
    <property type="match status" value="1"/>
</dbReference>
<dbReference type="InterPro" id="IPR013740">
    <property type="entry name" value="Redoxin"/>
</dbReference>
<evidence type="ECO:0000256" key="3">
    <source>
        <dbReference type="ARBA" id="ARBA00023002"/>
    </source>
</evidence>
<comment type="similarity">
    <text evidence="6">Belongs to the peroxiredoxin family. Tpx subfamily.</text>
</comment>
<dbReference type="PROSITE" id="PS51352">
    <property type="entry name" value="THIOREDOXIN_2"/>
    <property type="match status" value="1"/>
</dbReference>
<dbReference type="PROSITE" id="PS01265">
    <property type="entry name" value="TPX"/>
    <property type="match status" value="1"/>
</dbReference>
<feature type="domain" description="Thioredoxin" evidence="7">
    <location>
        <begin position="18"/>
        <end position="165"/>
    </location>
</feature>
<dbReference type="EMBL" id="JBHSCY010000002">
    <property type="protein sequence ID" value="MFC4269592.1"/>
    <property type="molecule type" value="Genomic_DNA"/>
</dbReference>
<keyword evidence="5 6" id="KW-0676">Redox-active center</keyword>
<feature type="active site" description="Cysteine sulfenic acid (-SOH) intermediate" evidence="6">
    <location>
        <position position="60"/>
    </location>
</feature>
<dbReference type="PANTHER" id="PTHR43110">
    <property type="entry name" value="THIOL PEROXIDASE"/>
    <property type="match status" value="1"/>
</dbReference>
<accession>A0ABV8RAZ5</accession>
<comment type="caution">
    <text evidence="8">The sequence shown here is derived from an EMBL/GenBank/DDBJ whole genome shotgun (WGS) entry which is preliminary data.</text>
</comment>
<dbReference type="InterPro" id="IPR050455">
    <property type="entry name" value="Tpx_Peroxidase_subfamily"/>
</dbReference>
<evidence type="ECO:0000256" key="1">
    <source>
        <dbReference type="ARBA" id="ARBA00022559"/>
    </source>
</evidence>
<dbReference type="PANTHER" id="PTHR43110:SF1">
    <property type="entry name" value="THIOL PEROXIDASE"/>
    <property type="match status" value="1"/>
</dbReference>
<comment type="function">
    <text evidence="6">Thiol-specific peroxidase that catalyzes the reduction of hydrogen peroxide and organic hydroperoxides to water and alcohols, respectively. Plays a role in cell protection against oxidative stress by detoxifying peroxides.</text>
</comment>
<dbReference type="NCBIfam" id="NF001808">
    <property type="entry name" value="PRK00522.1"/>
    <property type="match status" value="1"/>
</dbReference>
<proteinExistence type="inferred from homology"/>
<dbReference type="InterPro" id="IPR002065">
    <property type="entry name" value="TPX"/>
</dbReference>
<dbReference type="Gene3D" id="3.40.30.10">
    <property type="entry name" value="Glutaredoxin"/>
    <property type="match status" value="1"/>
</dbReference>
<dbReference type="CDD" id="cd03014">
    <property type="entry name" value="PRX_Atyp2cys"/>
    <property type="match status" value="1"/>
</dbReference>
<dbReference type="InterPro" id="IPR013766">
    <property type="entry name" value="Thioredoxin_domain"/>
</dbReference>
<evidence type="ECO:0000313" key="8">
    <source>
        <dbReference type="EMBL" id="MFC4269592.1"/>
    </source>
</evidence>
<keyword evidence="9" id="KW-1185">Reference proteome</keyword>
<evidence type="ECO:0000256" key="6">
    <source>
        <dbReference type="HAMAP-Rule" id="MF_00269"/>
    </source>
</evidence>
<organism evidence="8 9">
    <name type="scientific">Polaribacter marinivivus</name>
    <dbReference type="NCBI Taxonomy" id="1524260"/>
    <lineage>
        <taxon>Bacteria</taxon>
        <taxon>Pseudomonadati</taxon>
        <taxon>Bacteroidota</taxon>
        <taxon>Flavobacteriia</taxon>
        <taxon>Flavobacteriales</taxon>
        <taxon>Flavobacteriaceae</taxon>
    </lineage>
</organism>
<feature type="disulfide bond" description="Redox-active" evidence="6">
    <location>
        <begin position="60"/>
        <end position="94"/>
    </location>
</feature>
<comment type="miscellaneous">
    <text evidence="6">The active site is a conserved redox-active cysteine residue, the peroxidatic cysteine (C(P)), which makes the nucleophilic attack on the peroxide substrate. The peroxide oxidizes the C(P)-SH to cysteine sulfenic acid (C(P)-SOH), which then reacts with another cysteine residue, the resolving cysteine (C(R)), to form a disulfide bridge. The disulfide is subsequently reduced by an appropriate electron donor to complete the catalytic cycle. In this atypical 2-Cys peroxiredoxin, C(R) is present in the same subunit to form an intramolecular disulfide. The disulfide is subsequently reduced by thioredoxin.</text>
</comment>
<evidence type="ECO:0000256" key="4">
    <source>
        <dbReference type="ARBA" id="ARBA00023157"/>
    </source>
</evidence>
<dbReference type="RefSeq" id="WP_377410794.1">
    <property type="nucleotide sequence ID" value="NZ_JBHSCY010000002.1"/>
</dbReference>
<keyword evidence="2 6" id="KW-0049">Antioxidant</keyword>
<protein>
    <recommendedName>
        <fullName evidence="6">Thiol peroxidase</fullName>
        <shortName evidence="6">Tpx</shortName>
        <ecNumber evidence="6">1.11.1.24</ecNumber>
    </recommendedName>
    <alternativeName>
        <fullName evidence="6">Peroxiredoxin tpx</fullName>
        <shortName evidence="6">Prx</shortName>
    </alternativeName>
    <alternativeName>
        <fullName evidence="6">Thioredoxin peroxidase</fullName>
    </alternativeName>
    <alternativeName>
        <fullName evidence="6">Thioredoxin-dependent peroxiredoxin</fullName>
    </alternativeName>
</protein>
<comment type="catalytic activity">
    <reaction evidence="6">
        <text>a hydroperoxide + [thioredoxin]-dithiol = an alcohol + [thioredoxin]-disulfide + H2O</text>
        <dbReference type="Rhea" id="RHEA:62620"/>
        <dbReference type="Rhea" id="RHEA-COMP:10698"/>
        <dbReference type="Rhea" id="RHEA-COMP:10700"/>
        <dbReference type="ChEBI" id="CHEBI:15377"/>
        <dbReference type="ChEBI" id="CHEBI:29950"/>
        <dbReference type="ChEBI" id="CHEBI:30879"/>
        <dbReference type="ChEBI" id="CHEBI:35924"/>
        <dbReference type="ChEBI" id="CHEBI:50058"/>
        <dbReference type="EC" id="1.11.1.24"/>
    </reaction>
</comment>
<dbReference type="Pfam" id="PF08534">
    <property type="entry name" value="Redoxin"/>
    <property type="match status" value="1"/>
</dbReference>
<keyword evidence="4 6" id="KW-1015">Disulfide bond</keyword>
<dbReference type="InterPro" id="IPR018219">
    <property type="entry name" value="Tpx_CS"/>
</dbReference>
<evidence type="ECO:0000259" key="7">
    <source>
        <dbReference type="PROSITE" id="PS51352"/>
    </source>
</evidence>
<dbReference type="GO" id="GO:0004601">
    <property type="term" value="F:peroxidase activity"/>
    <property type="evidence" value="ECO:0007669"/>
    <property type="project" value="UniProtKB-KW"/>
</dbReference>
<evidence type="ECO:0000313" key="9">
    <source>
        <dbReference type="Proteomes" id="UP001595826"/>
    </source>
</evidence>
<name>A0ABV8RAZ5_9FLAO</name>
<evidence type="ECO:0000256" key="5">
    <source>
        <dbReference type="ARBA" id="ARBA00023284"/>
    </source>
</evidence>
<sequence length="165" mass="17664">MAKITLGGTPVNTVGNLPETGSKSPDFTLTAVDLSTKSLSDFSGKNIVLNIFPSVDTGTCATSVREFNKKAANLDNTTVLCISRDLPFAQARFCGAEGIENVVMLSDFEMGKFGKDYQLEFADGPFKGLHSRAIVVIGTDGNIKHTEQVQEVADEPNYEAALKAI</sequence>
<gene>
    <name evidence="6 8" type="primary">tpx</name>
    <name evidence="8" type="ORF">ACFOWD_11795</name>
</gene>
<dbReference type="InterPro" id="IPR036249">
    <property type="entry name" value="Thioredoxin-like_sf"/>
</dbReference>
<reference evidence="9" key="1">
    <citation type="journal article" date="2019" name="Int. J. Syst. Evol. Microbiol.">
        <title>The Global Catalogue of Microorganisms (GCM) 10K type strain sequencing project: providing services to taxonomists for standard genome sequencing and annotation.</title>
        <authorList>
            <consortium name="The Broad Institute Genomics Platform"/>
            <consortium name="The Broad Institute Genome Sequencing Center for Infectious Disease"/>
            <person name="Wu L."/>
            <person name="Ma J."/>
        </authorList>
    </citation>
    <scope>NUCLEOTIDE SEQUENCE [LARGE SCALE GENOMIC DNA]</scope>
    <source>
        <strain evidence="9">CECT 8655</strain>
    </source>
</reference>
<comment type="subunit">
    <text evidence="6">Homodimer.</text>
</comment>
<evidence type="ECO:0000256" key="2">
    <source>
        <dbReference type="ARBA" id="ARBA00022862"/>
    </source>
</evidence>